<evidence type="ECO:0000256" key="1">
    <source>
        <dbReference type="SAM" id="MobiDB-lite"/>
    </source>
</evidence>
<dbReference type="Proteomes" id="UP001054945">
    <property type="component" value="Unassembled WGS sequence"/>
</dbReference>
<accession>A0AAV4MG55</accession>
<organism evidence="2 3">
    <name type="scientific">Caerostris extrusa</name>
    <name type="common">Bark spider</name>
    <name type="synonym">Caerostris bankana</name>
    <dbReference type="NCBI Taxonomy" id="172846"/>
    <lineage>
        <taxon>Eukaryota</taxon>
        <taxon>Metazoa</taxon>
        <taxon>Ecdysozoa</taxon>
        <taxon>Arthropoda</taxon>
        <taxon>Chelicerata</taxon>
        <taxon>Arachnida</taxon>
        <taxon>Araneae</taxon>
        <taxon>Araneomorphae</taxon>
        <taxon>Entelegynae</taxon>
        <taxon>Araneoidea</taxon>
        <taxon>Araneidae</taxon>
        <taxon>Caerostris</taxon>
    </lineage>
</organism>
<feature type="compositionally biased region" description="Basic and acidic residues" evidence="1">
    <location>
        <begin position="1"/>
        <end position="28"/>
    </location>
</feature>
<evidence type="ECO:0000313" key="2">
    <source>
        <dbReference type="EMBL" id="GIX71318.1"/>
    </source>
</evidence>
<comment type="caution">
    <text evidence="2">The sequence shown here is derived from an EMBL/GenBank/DDBJ whole genome shotgun (WGS) entry which is preliminary data.</text>
</comment>
<name>A0AAV4MG55_CAEEX</name>
<protein>
    <submittedName>
        <fullName evidence="2">Uncharacterized protein</fullName>
    </submittedName>
</protein>
<dbReference type="EMBL" id="BPLR01002212">
    <property type="protein sequence ID" value="GIX71318.1"/>
    <property type="molecule type" value="Genomic_DNA"/>
</dbReference>
<dbReference type="AlphaFoldDB" id="A0AAV4MG55"/>
<keyword evidence="3" id="KW-1185">Reference proteome</keyword>
<sequence>MNDPHQMTRQERRVINWPGQDDRPDILRKYNPPGRRLTATPPVSTPRHPDESLFINASLPKDGGKEGATNDYRLQKKSTPIFWMRLLFAERSHHSTRL</sequence>
<reference evidence="2 3" key="1">
    <citation type="submission" date="2021-06" db="EMBL/GenBank/DDBJ databases">
        <title>Caerostris extrusa draft genome.</title>
        <authorList>
            <person name="Kono N."/>
            <person name="Arakawa K."/>
        </authorList>
    </citation>
    <scope>NUCLEOTIDE SEQUENCE [LARGE SCALE GENOMIC DNA]</scope>
</reference>
<evidence type="ECO:0000313" key="3">
    <source>
        <dbReference type="Proteomes" id="UP001054945"/>
    </source>
</evidence>
<feature type="region of interest" description="Disordered" evidence="1">
    <location>
        <begin position="1"/>
        <end position="50"/>
    </location>
</feature>
<proteinExistence type="predicted"/>
<gene>
    <name evidence="2" type="ORF">CEXT_324901</name>
</gene>